<evidence type="ECO:0000313" key="1">
    <source>
        <dbReference type="Proteomes" id="UP000887580"/>
    </source>
</evidence>
<protein>
    <submittedName>
        <fullName evidence="2">Uncharacterized protein</fullName>
    </submittedName>
</protein>
<proteinExistence type="predicted"/>
<dbReference type="WBParaSite" id="PS1159_v2.g24436.t1">
    <property type="protein sequence ID" value="PS1159_v2.g24436.t1"/>
    <property type="gene ID" value="PS1159_v2.g24436"/>
</dbReference>
<reference evidence="2" key="1">
    <citation type="submission" date="2022-11" db="UniProtKB">
        <authorList>
            <consortium name="WormBaseParasite"/>
        </authorList>
    </citation>
    <scope>IDENTIFICATION</scope>
</reference>
<dbReference type="Proteomes" id="UP000887580">
    <property type="component" value="Unplaced"/>
</dbReference>
<evidence type="ECO:0000313" key="2">
    <source>
        <dbReference type="WBParaSite" id="PS1159_v2.g24436.t1"/>
    </source>
</evidence>
<name>A0AC35G849_9BILA</name>
<sequence length="74" mass="8869">MNYFYIFGILFIPGIFALPNLTEEIPELQSKTQNLTNFKIIEVHWGHIKPYYIIALWILVICFLRADYLKKFIM</sequence>
<accession>A0AC35G849</accession>
<organism evidence="1 2">
    <name type="scientific">Panagrolaimus sp. PS1159</name>
    <dbReference type="NCBI Taxonomy" id="55785"/>
    <lineage>
        <taxon>Eukaryota</taxon>
        <taxon>Metazoa</taxon>
        <taxon>Ecdysozoa</taxon>
        <taxon>Nematoda</taxon>
        <taxon>Chromadorea</taxon>
        <taxon>Rhabditida</taxon>
        <taxon>Tylenchina</taxon>
        <taxon>Panagrolaimomorpha</taxon>
        <taxon>Panagrolaimoidea</taxon>
        <taxon>Panagrolaimidae</taxon>
        <taxon>Panagrolaimus</taxon>
    </lineage>
</organism>